<evidence type="ECO:0008006" key="4">
    <source>
        <dbReference type="Google" id="ProtNLM"/>
    </source>
</evidence>
<evidence type="ECO:0000313" key="2">
    <source>
        <dbReference type="EMBL" id="KAF3546760.1"/>
    </source>
</evidence>
<dbReference type="EMBL" id="QGKV02000832">
    <property type="protein sequence ID" value="KAF3546760.1"/>
    <property type="molecule type" value="Genomic_DNA"/>
</dbReference>
<comment type="caution">
    <text evidence="2">The sequence shown here is derived from an EMBL/GenBank/DDBJ whole genome shotgun (WGS) entry which is preliminary data.</text>
</comment>
<accession>A0ABQ7C3K8</accession>
<feature type="compositionally biased region" description="Basic and acidic residues" evidence="1">
    <location>
        <begin position="35"/>
        <end position="54"/>
    </location>
</feature>
<sequence>MQHNKRIYITTNDSDREGKHLAFTFGLISSRIATGRRERGGVKLDLGEPSWRARDTRRRRGDREGGGIVKESDGDADSSTRSRERERRNRRRERQRRGFIDEIEREKERERWNRRRERGRRGFVDQRERGDDSTDRDSD</sequence>
<evidence type="ECO:0000313" key="3">
    <source>
        <dbReference type="Proteomes" id="UP000266723"/>
    </source>
</evidence>
<reference evidence="2 3" key="1">
    <citation type="journal article" date="2020" name="BMC Genomics">
        <title>Intraspecific diversification of the crop wild relative Brassica cretica Lam. using demographic model selection.</title>
        <authorList>
            <person name="Kioukis A."/>
            <person name="Michalopoulou V.A."/>
            <person name="Briers L."/>
            <person name="Pirintsos S."/>
            <person name="Studholme D.J."/>
            <person name="Pavlidis P."/>
            <person name="Sarris P.F."/>
        </authorList>
    </citation>
    <scope>NUCLEOTIDE SEQUENCE [LARGE SCALE GENOMIC DNA]</scope>
    <source>
        <strain evidence="3">cv. PFS-1207/04</strain>
    </source>
</reference>
<proteinExistence type="predicted"/>
<feature type="region of interest" description="Disordered" evidence="1">
    <location>
        <begin position="34"/>
        <end position="100"/>
    </location>
</feature>
<feature type="compositionally biased region" description="Basic and acidic residues" evidence="1">
    <location>
        <begin position="61"/>
        <end position="87"/>
    </location>
</feature>
<protein>
    <recommendedName>
        <fullName evidence="4">Toprim domain-containing protein</fullName>
    </recommendedName>
</protein>
<gene>
    <name evidence="2" type="ORF">DY000_02005319</name>
</gene>
<dbReference type="Proteomes" id="UP000266723">
    <property type="component" value="Unassembled WGS sequence"/>
</dbReference>
<name>A0ABQ7C3K8_BRACR</name>
<evidence type="ECO:0000256" key="1">
    <source>
        <dbReference type="SAM" id="MobiDB-lite"/>
    </source>
</evidence>
<organism evidence="2 3">
    <name type="scientific">Brassica cretica</name>
    <name type="common">Mustard</name>
    <dbReference type="NCBI Taxonomy" id="69181"/>
    <lineage>
        <taxon>Eukaryota</taxon>
        <taxon>Viridiplantae</taxon>
        <taxon>Streptophyta</taxon>
        <taxon>Embryophyta</taxon>
        <taxon>Tracheophyta</taxon>
        <taxon>Spermatophyta</taxon>
        <taxon>Magnoliopsida</taxon>
        <taxon>eudicotyledons</taxon>
        <taxon>Gunneridae</taxon>
        <taxon>Pentapetalae</taxon>
        <taxon>rosids</taxon>
        <taxon>malvids</taxon>
        <taxon>Brassicales</taxon>
        <taxon>Brassicaceae</taxon>
        <taxon>Brassiceae</taxon>
        <taxon>Brassica</taxon>
    </lineage>
</organism>
<keyword evidence="3" id="KW-1185">Reference proteome</keyword>